<dbReference type="PANTHER" id="PTHR12126:SF11">
    <property type="entry name" value="NADH DEHYDROGENASE [UBIQUINONE] 1 ALPHA SUBCOMPLEX SUBUNIT 9, MITOCHONDRIAL"/>
    <property type="match status" value="1"/>
</dbReference>
<dbReference type="GO" id="GO:0005739">
    <property type="term" value="C:mitochondrion"/>
    <property type="evidence" value="ECO:0007669"/>
    <property type="project" value="TreeGrafter"/>
</dbReference>
<sequence length="113" mass="12616">RFAMLLNFLPVLPVFNGGKSLFQPAYVDDIAEAIVKIVGNANEHNGKIFELAGPDVLTYRQMMEKIVAYTGKTRPIVSMPNSIANLQAFFMEMLPVNPLTITRDQIKMLGMNN</sequence>
<dbReference type="PANTHER" id="PTHR12126">
    <property type="entry name" value="NADH-UBIQUINONE OXIDOREDUCTASE 39 KDA SUBUNIT-RELATED"/>
    <property type="match status" value="1"/>
</dbReference>
<evidence type="ECO:0000313" key="3">
    <source>
        <dbReference type="Proteomes" id="UP000281549"/>
    </source>
</evidence>
<dbReference type="Gene3D" id="3.40.50.720">
    <property type="entry name" value="NAD(P)-binding Rossmann-like Domain"/>
    <property type="match status" value="1"/>
</dbReference>
<feature type="non-terminal residue" evidence="2">
    <location>
        <position position="113"/>
    </location>
</feature>
<accession>A0A4P9Y8K7</accession>
<reference evidence="3" key="1">
    <citation type="journal article" date="2018" name="Nat. Microbiol.">
        <title>Leveraging single-cell genomics to expand the fungal tree of life.</title>
        <authorList>
            <person name="Ahrendt S.R."/>
            <person name="Quandt C.A."/>
            <person name="Ciobanu D."/>
            <person name="Clum A."/>
            <person name="Salamov A."/>
            <person name="Andreopoulos B."/>
            <person name="Cheng J.F."/>
            <person name="Woyke T."/>
            <person name="Pelin A."/>
            <person name="Henrissat B."/>
            <person name="Reynolds N.K."/>
            <person name="Benny G.L."/>
            <person name="Smith M.E."/>
            <person name="James T.Y."/>
            <person name="Grigoriev I.V."/>
        </authorList>
    </citation>
    <scope>NUCLEOTIDE SEQUENCE [LARGE SCALE GENOMIC DNA]</scope>
    <source>
        <strain evidence="3">CSF55</strain>
    </source>
</reference>
<dbReference type="InterPro" id="IPR051207">
    <property type="entry name" value="ComplexI_NDUFA9_subunit"/>
</dbReference>
<keyword evidence="1" id="KW-0732">Signal</keyword>
<feature type="chain" id="PRO_5020709359" evidence="1">
    <location>
        <begin position="19"/>
        <end position="113"/>
    </location>
</feature>
<dbReference type="EMBL" id="ML009103">
    <property type="protein sequence ID" value="RKP15516.1"/>
    <property type="molecule type" value="Genomic_DNA"/>
</dbReference>
<protein>
    <submittedName>
        <fullName evidence="2">Uncharacterized protein</fullName>
    </submittedName>
</protein>
<evidence type="ECO:0000256" key="1">
    <source>
        <dbReference type="SAM" id="SignalP"/>
    </source>
</evidence>
<dbReference type="InterPro" id="IPR036291">
    <property type="entry name" value="NAD(P)-bd_dom_sf"/>
</dbReference>
<proteinExistence type="predicted"/>
<dbReference type="Proteomes" id="UP000281549">
    <property type="component" value="Unassembled WGS sequence"/>
</dbReference>
<dbReference type="SUPFAM" id="SSF51735">
    <property type="entry name" value="NAD(P)-binding Rossmann-fold domains"/>
    <property type="match status" value="1"/>
</dbReference>
<gene>
    <name evidence="2" type="ORF">ROZALSC1DRAFT_26416</name>
</gene>
<dbReference type="AlphaFoldDB" id="A0A4P9Y8K7"/>
<organism evidence="2 3">
    <name type="scientific">Rozella allomycis (strain CSF55)</name>
    <dbReference type="NCBI Taxonomy" id="988480"/>
    <lineage>
        <taxon>Eukaryota</taxon>
        <taxon>Fungi</taxon>
        <taxon>Fungi incertae sedis</taxon>
        <taxon>Cryptomycota</taxon>
        <taxon>Cryptomycota incertae sedis</taxon>
        <taxon>Rozella</taxon>
    </lineage>
</organism>
<dbReference type="GO" id="GO:0044877">
    <property type="term" value="F:protein-containing complex binding"/>
    <property type="evidence" value="ECO:0007669"/>
    <property type="project" value="TreeGrafter"/>
</dbReference>
<name>A0A4P9Y8K7_ROZAC</name>
<feature type="non-terminal residue" evidence="2">
    <location>
        <position position="1"/>
    </location>
</feature>
<feature type="signal peptide" evidence="1">
    <location>
        <begin position="1"/>
        <end position="18"/>
    </location>
</feature>
<evidence type="ECO:0000313" key="2">
    <source>
        <dbReference type="EMBL" id="RKP15516.1"/>
    </source>
</evidence>